<dbReference type="AlphaFoldDB" id="A0A356LBK0"/>
<dbReference type="InterPro" id="IPR037523">
    <property type="entry name" value="VOC_core"/>
</dbReference>
<protein>
    <submittedName>
        <fullName evidence="2">Glyoxalase</fullName>
    </submittedName>
</protein>
<dbReference type="Gene3D" id="3.30.720.110">
    <property type="match status" value="1"/>
</dbReference>
<dbReference type="Pfam" id="PF12681">
    <property type="entry name" value="Glyoxalase_2"/>
    <property type="match status" value="1"/>
</dbReference>
<sequence length="154" mass="17414">MAEIYNTSQLRQTMIRPAIQEPIMKKVYSIVITEKLQSCADVYTRHFAFSVVFQEDWYVHLVHETSGAELAFMAPNCANQPAQLQAAYQGAGMVLSIEVDNAEQEYRRLTKSQDCDIFLPLKDEPWGQRHFMLLDPAGVCIDVVEQRDSGGQAA</sequence>
<proteinExistence type="predicted"/>
<organism evidence="2 3">
    <name type="scientific">Advenella kashmirensis</name>
    <dbReference type="NCBI Taxonomy" id="310575"/>
    <lineage>
        <taxon>Bacteria</taxon>
        <taxon>Pseudomonadati</taxon>
        <taxon>Pseudomonadota</taxon>
        <taxon>Betaproteobacteria</taxon>
        <taxon>Burkholderiales</taxon>
        <taxon>Alcaligenaceae</taxon>
    </lineage>
</organism>
<dbReference type="PROSITE" id="PS51819">
    <property type="entry name" value="VOC"/>
    <property type="match status" value="1"/>
</dbReference>
<evidence type="ECO:0000259" key="1">
    <source>
        <dbReference type="PROSITE" id="PS51819"/>
    </source>
</evidence>
<comment type="caution">
    <text evidence="2">The sequence shown here is derived from an EMBL/GenBank/DDBJ whole genome shotgun (WGS) entry which is preliminary data.</text>
</comment>
<evidence type="ECO:0000313" key="2">
    <source>
        <dbReference type="EMBL" id="HBP28373.1"/>
    </source>
</evidence>
<dbReference type="InterPro" id="IPR029068">
    <property type="entry name" value="Glyas_Bleomycin-R_OHBP_Dase"/>
</dbReference>
<name>A0A356LBK0_9BURK</name>
<feature type="domain" description="VOC" evidence="1">
    <location>
        <begin position="25"/>
        <end position="146"/>
    </location>
</feature>
<accession>A0A356LBK0</accession>
<dbReference type="Gene3D" id="3.30.720.120">
    <property type="match status" value="1"/>
</dbReference>
<reference evidence="2 3" key="1">
    <citation type="journal article" date="2018" name="Nat. Biotechnol.">
        <title>A standardized bacterial taxonomy based on genome phylogeny substantially revises the tree of life.</title>
        <authorList>
            <person name="Parks D.H."/>
            <person name="Chuvochina M."/>
            <person name="Waite D.W."/>
            <person name="Rinke C."/>
            <person name="Skarshewski A."/>
            <person name="Chaumeil P.A."/>
            <person name="Hugenholtz P."/>
        </authorList>
    </citation>
    <scope>NUCLEOTIDE SEQUENCE [LARGE SCALE GENOMIC DNA]</scope>
    <source>
        <strain evidence="2">UBA10707</strain>
    </source>
</reference>
<gene>
    <name evidence="2" type="ORF">DD666_03025</name>
</gene>
<dbReference type="InterPro" id="IPR025870">
    <property type="entry name" value="Glyoxalase-like_dom"/>
</dbReference>
<dbReference type="SUPFAM" id="SSF54593">
    <property type="entry name" value="Glyoxalase/Bleomycin resistance protein/Dihydroxybiphenyl dioxygenase"/>
    <property type="match status" value="1"/>
</dbReference>
<dbReference type="EMBL" id="DOEK01000004">
    <property type="protein sequence ID" value="HBP28373.1"/>
    <property type="molecule type" value="Genomic_DNA"/>
</dbReference>
<dbReference type="Proteomes" id="UP000264036">
    <property type="component" value="Unassembled WGS sequence"/>
</dbReference>
<evidence type="ECO:0000313" key="3">
    <source>
        <dbReference type="Proteomes" id="UP000264036"/>
    </source>
</evidence>